<protein>
    <recommendedName>
        <fullName evidence="1">Na+-translocating membrane potential-generating system MpsC domain-containing protein</fullName>
    </recommendedName>
</protein>
<dbReference type="InterPro" id="IPR018745">
    <property type="entry name" value="MpsC"/>
</dbReference>
<keyword evidence="3" id="KW-1185">Reference proteome</keyword>
<dbReference type="Pfam" id="PF10057">
    <property type="entry name" value="MpsC"/>
    <property type="match status" value="1"/>
</dbReference>
<feature type="domain" description="Na+-translocating membrane potential-generating system MpsC" evidence="1">
    <location>
        <begin position="34"/>
        <end position="142"/>
    </location>
</feature>
<accession>A0A0B7MD42</accession>
<reference evidence="3" key="1">
    <citation type="submission" date="2015-01" db="EMBL/GenBank/DDBJ databases">
        <authorList>
            <person name="Manzoor Shahid"/>
            <person name="Zubair Saima"/>
        </authorList>
    </citation>
    <scope>NUCLEOTIDE SEQUENCE [LARGE SCALE GENOMIC DNA]</scope>
    <source>
        <strain evidence="3">Sp3</strain>
    </source>
</reference>
<proteinExistence type="predicted"/>
<evidence type="ECO:0000313" key="3">
    <source>
        <dbReference type="Proteomes" id="UP000046155"/>
    </source>
</evidence>
<name>A0A0B7MD42_9FIRM</name>
<dbReference type="AlphaFoldDB" id="A0A0B7MD42"/>
<dbReference type="OrthoDB" id="2081379at2"/>
<dbReference type="Proteomes" id="UP000046155">
    <property type="component" value="Unassembled WGS sequence"/>
</dbReference>
<dbReference type="EMBL" id="CDRZ01000045">
    <property type="protein sequence ID" value="CEO88000.1"/>
    <property type="molecule type" value="Genomic_DNA"/>
</dbReference>
<evidence type="ECO:0000313" key="2">
    <source>
        <dbReference type="EMBL" id="CEO88000.1"/>
    </source>
</evidence>
<evidence type="ECO:0000259" key="1">
    <source>
        <dbReference type="Pfam" id="PF10057"/>
    </source>
</evidence>
<gene>
    <name evidence="2" type="ORF">SSCH_1390021</name>
</gene>
<sequence>MSSGVINIGQPDQFKGIVVKSKEPGEKRLNEQERKRMQHEFKIYMEQYFKRTLGKSVETTKITIVEDMLIIRGEGFLTEPEKFIVKTPRGKEAIRASRMHVVQQHVVDNLLFFENKLGAKAIHQTYEVEAEHDFWMHAIVFNRILTT</sequence>
<organism evidence="2 3">
    <name type="scientific">Syntrophaceticus schinkii</name>
    <dbReference type="NCBI Taxonomy" id="499207"/>
    <lineage>
        <taxon>Bacteria</taxon>
        <taxon>Bacillati</taxon>
        <taxon>Bacillota</taxon>
        <taxon>Clostridia</taxon>
        <taxon>Thermoanaerobacterales</taxon>
        <taxon>Thermoanaerobacterales Family III. Incertae Sedis</taxon>
        <taxon>Syntrophaceticus</taxon>
    </lineage>
</organism>